<name>A0ABY4PBX0_9LACO</name>
<accession>A0ABY4PBX0</accession>
<dbReference type="EMBL" id="CP093365">
    <property type="protein sequence ID" value="UQS83254.1"/>
    <property type="molecule type" value="Genomic_DNA"/>
</dbReference>
<proteinExistence type="predicted"/>
<dbReference type="Proteomes" id="UP000831947">
    <property type="component" value="Chromosome"/>
</dbReference>
<evidence type="ECO:0000313" key="2">
    <source>
        <dbReference type="Proteomes" id="UP000831947"/>
    </source>
</evidence>
<gene>
    <name evidence="1" type="ORF">MOO47_05620</name>
</gene>
<keyword evidence="2" id="KW-1185">Reference proteome</keyword>
<evidence type="ECO:0000313" key="1">
    <source>
        <dbReference type="EMBL" id="UQS83254.1"/>
    </source>
</evidence>
<dbReference type="RefSeq" id="WP_249512480.1">
    <property type="nucleotide sequence ID" value="NZ_CP093365.1"/>
</dbReference>
<protein>
    <submittedName>
        <fullName evidence="1">Uncharacterized protein</fullName>
    </submittedName>
</protein>
<sequence>MNVQNLITLLADVKKNAHVFFEIGINKILGITSLKYDHTHCVNLLTKNTANGLKVWELVILLQKLPNDTLIYVLDHQKSHQIFGLRFDDGKVYLK</sequence>
<reference evidence="1 2" key="1">
    <citation type="journal article" date="2022" name="Int. J. Syst. Evol. Microbiol.">
        <title>Apilactobacillus apisilvae sp. nov., Nicolia spurrieriana gen. nov. sp. nov., Bombilactobacillus folatiphilus sp. nov. and Bombilactobacillus thymidiniphilus sp. nov., four new lactic acid bacterial isolates from stingless bees Tetragonula carbonaria and Austroplebeia australis.</title>
        <authorList>
            <person name="Oliphant S.A."/>
            <person name="Watson-Haigh N.S."/>
            <person name="Sumby K.M."/>
            <person name="Gardner J."/>
            <person name="Groom S."/>
            <person name="Jiranek V."/>
        </authorList>
    </citation>
    <scope>NUCLEOTIDE SEQUENCE [LARGE SCALE GENOMIC DNA]</scope>
    <source>
        <strain evidence="1 2">SG4_A1</strain>
    </source>
</reference>
<organism evidence="1 2">
    <name type="scientific">Bombilactobacillus thymidiniphilus</name>
    <dbReference type="NCBI Taxonomy" id="2923363"/>
    <lineage>
        <taxon>Bacteria</taxon>
        <taxon>Bacillati</taxon>
        <taxon>Bacillota</taxon>
        <taxon>Bacilli</taxon>
        <taxon>Lactobacillales</taxon>
        <taxon>Lactobacillaceae</taxon>
        <taxon>Bombilactobacillus</taxon>
    </lineage>
</organism>